<dbReference type="SUPFAM" id="SSF51197">
    <property type="entry name" value="Clavaminate synthase-like"/>
    <property type="match status" value="1"/>
</dbReference>
<dbReference type="EMBL" id="BSRI01000002">
    <property type="protein sequence ID" value="GLV58853.1"/>
    <property type="molecule type" value="Genomic_DNA"/>
</dbReference>
<sequence length="254" mass="28018">MELTNQQKQAFFEQGFVKLPGIIPTPLVHDALRAINLSLGSNGMDPAQLPTLRSRSYCPELQESGAITNLLHASPLWSVAESAIGQGNIKPVRSGQIALRFPQEGPERIGKPHLDGMHSPLNGVKEGVIGNFTALLGVFLSDIPHPFMGNFTVWPGTHRLYEQYFREHTPQSLLQGMPDTPLPEPQQVTASAGDAALVHYQLAHTIAGNTSPFIRYGIFFRLSHIDHDALHWECMTDIWREWPGMSDVVSAAGR</sequence>
<evidence type="ECO:0008006" key="3">
    <source>
        <dbReference type="Google" id="ProtNLM"/>
    </source>
</evidence>
<organism evidence="1 2">
    <name type="scientific">Dictyobacter halimunensis</name>
    <dbReference type="NCBI Taxonomy" id="3026934"/>
    <lineage>
        <taxon>Bacteria</taxon>
        <taxon>Bacillati</taxon>
        <taxon>Chloroflexota</taxon>
        <taxon>Ktedonobacteria</taxon>
        <taxon>Ktedonobacterales</taxon>
        <taxon>Dictyobacteraceae</taxon>
        <taxon>Dictyobacter</taxon>
    </lineage>
</organism>
<evidence type="ECO:0000313" key="1">
    <source>
        <dbReference type="EMBL" id="GLV58853.1"/>
    </source>
</evidence>
<dbReference type="RefSeq" id="WP_338255236.1">
    <property type="nucleotide sequence ID" value="NZ_BSRI01000002.1"/>
</dbReference>
<gene>
    <name evidence="1" type="ORF">KDH_56810</name>
</gene>
<dbReference type="Gene3D" id="2.60.120.620">
    <property type="entry name" value="q2cbj1_9rhob like domain"/>
    <property type="match status" value="1"/>
</dbReference>
<keyword evidence="2" id="KW-1185">Reference proteome</keyword>
<dbReference type="Proteomes" id="UP001344906">
    <property type="component" value="Unassembled WGS sequence"/>
</dbReference>
<evidence type="ECO:0000313" key="2">
    <source>
        <dbReference type="Proteomes" id="UP001344906"/>
    </source>
</evidence>
<name>A0ABQ6G2K0_9CHLR</name>
<protein>
    <recommendedName>
        <fullName evidence="3">Phytanoyl-CoA dioxygenase</fullName>
    </recommendedName>
</protein>
<reference evidence="1 2" key="1">
    <citation type="submission" date="2023-02" db="EMBL/GenBank/DDBJ databases">
        <title>Dictyobacter halimunensis sp. nov., a new member of the class Ktedonobacteria from forest soil in a geothermal area.</title>
        <authorList>
            <person name="Rachmania M.K."/>
            <person name="Ningsih F."/>
            <person name="Sakai Y."/>
            <person name="Yabe S."/>
            <person name="Yokota A."/>
            <person name="Sjamsuridzal W."/>
        </authorList>
    </citation>
    <scope>NUCLEOTIDE SEQUENCE [LARGE SCALE GENOMIC DNA]</scope>
    <source>
        <strain evidence="1 2">S3.2.2.5</strain>
    </source>
</reference>
<accession>A0ABQ6G2K0</accession>
<proteinExistence type="predicted"/>
<comment type="caution">
    <text evidence="1">The sequence shown here is derived from an EMBL/GenBank/DDBJ whole genome shotgun (WGS) entry which is preliminary data.</text>
</comment>